<organism evidence="1">
    <name type="scientific">Rhizophora mucronata</name>
    <name type="common">Asiatic mangrove</name>
    <dbReference type="NCBI Taxonomy" id="61149"/>
    <lineage>
        <taxon>Eukaryota</taxon>
        <taxon>Viridiplantae</taxon>
        <taxon>Streptophyta</taxon>
        <taxon>Embryophyta</taxon>
        <taxon>Tracheophyta</taxon>
        <taxon>Spermatophyta</taxon>
        <taxon>Magnoliopsida</taxon>
        <taxon>eudicotyledons</taxon>
        <taxon>Gunneridae</taxon>
        <taxon>Pentapetalae</taxon>
        <taxon>rosids</taxon>
        <taxon>fabids</taxon>
        <taxon>Malpighiales</taxon>
        <taxon>Rhizophoraceae</taxon>
        <taxon>Rhizophora</taxon>
    </lineage>
</organism>
<dbReference type="AlphaFoldDB" id="A0A2P2N9D3"/>
<accession>A0A2P2N9D3</accession>
<dbReference type="EMBL" id="GGEC01058595">
    <property type="protein sequence ID" value="MBX39079.1"/>
    <property type="molecule type" value="Transcribed_RNA"/>
</dbReference>
<evidence type="ECO:0000313" key="1">
    <source>
        <dbReference type="EMBL" id="MBX39079.1"/>
    </source>
</evidence>
<proteinExistence type="predicted"/>
<reference evidence="1" key="1">
    <citation type="submission" date="2018-02" db="EMBL/GenBank/DDBJ databases">
        <title>Rhizophora mucronata_Transcriptome.</title>
        <authorList>
            <person name="Meera S.P."/>
            <person name="Sreeshan A."/>
            <person name="Augustine A."/>
        </authorList>
    </citation>
    <scope>NUCLEOTIDE SEQUENCE</scope>
    <source>
        <tissue evidence="1">Leaf</tissue>
    </source>
</reference>
<name>A0A2P2N9D3_RHIMU</name>
<sequence length="41" mass="4487">MEPWKSSCLSGVEFRNPVTLSLFLSPLPPTTPWVSACFCSA</sequence>
<protein>
    <submittedName>
        <fullName evidence="1">Uncharacterized protein</fullName>
    </submittedName>
</protein>